<dbReference type="AlphaFoldDB" id="A0A942U2T6"/>
<organism evidence="2 3">
    <name type="scientific">Neobacillus rhizophilus</name>
    <dbReference type="NCBI Taxonomy" id="2833579"/>
    <lineage>
        <taxon>Bacteria</taxon>
        <taxon>Bacillati</taxon>
        <taxon>Bacillota</taxon>
        <taxon>Bacilli</taxon>
        <taxon>Bacillales</taxon>
        <taxon>Bacillaceae</taxon>
        <taxon>Neobacillus</taxon>
    </lineage>
</organism>
<dbReference type="GO" id="GO:0051213">
    <property type="term" value="F:dioxygenase activity"/>
    <property type="evidence" value="ECO:0007669"/>
    <property type="project" value="UniProtKB-KW"/>
</dbReference>
<gene>
    <name evidence="2" type="ORF">KHA99_04805</name>
</gene>
<evidence type="ECO:0000313" key="2">
    <source>
        <dbReference type="EMBL" id="MBS4211778.1"/>
    </source>
</evidence>
<dbReference type="Pfam" id="PF00903">
    <property type="entry name" value="Glyoxalase"/>
    <property type="match status" value="2"/>
</dbReference>
<dbReference type="InterPro" id="IPR052537">
    <property type="entry name" value="Extradiol_RC_dioxygenase"/>
</dbReference>
<dbReference type="Proteomes" id="UP000679749">
    <property type="component" value="Unassembled WGS sequence"/>
</dbReference>
<name>A0A942U2T6_9BACI</name>
<dbReference type="RefSeq" id="WP_213116266.1">
    <property type="nucleotide sequence ID" value="NZ_JAGYPF010000001.1"/>
</dbReference>
<keyword evidence="3" id="KW-1185">Reference proteome</keyword>
<reference evidence="2" key="1">
    <citation type="submission" date="2021-05" db="EMBL/GenBank/DDBJ databases">
        <title>Novel Bacillus species.</title>
        <authorList>
            <person name="Liu G."/>
        </authorList>
    </citation>
    <scope>NUCLEOTIDE SEQUENCE</scope>
    <source>
        <strain evidence="2">FJAT-49825</strain>
    </source>
</reference>
<dbReference type="InterPro" id="IPR004360">
    <property type="entry name" value="Glyas_Fos-R_dOase_dom"/>
</dbReference>
<dbReference type="Gene3D" id="3.10.180.10">
    <property type="entry name" value="2,3-Dihydroxybiphenyl 1,2-Dioxygenase, domain 1"/>
    <property type="match status" value="2"/>
</dbReference>
<accession>A0A942U2T6</accession>
<dbReference type="PANTHER" id="PTHR36110">
    <property type="entry name" value="RING-CLEAVING DIOXYGENASE MHQE-RELATED"/>
    <property type="match status" value="1"/>
</dbReference>
<feature type="domain" description="VOC" evidence="1">
    <location>
        <begin position="6"/>
        <end position="130"/>
    </location>
</feature>
<protein>
    <submittedName>
        <fullName evidence="2">Ring-cleaving dioxygenase</fullName>
    </submittedName>
</protein>
<sequence length="318" mass="35878">MQRTAGIHHISAMVNDAQRNIDFYAGVLGLRLVKKTINFDRPEVYHLYFGNESGHPGTVITFFPWAKQLKGRIGMGQVGVTSYSIPKGSVPFWESRLGKFGVKFISSTRFGEKYLKFNDPDGLQLELTERDEGPMNTWNFGGVQAEHAIKGFSGAILISAQPHKTTDVLENTLGLECIGQEDEFLRFKSEGHLGNTIDIQLNPSVRGLMGAGTIHHIAWRAKDEEELLRWRLLLQDKGYNPTEIRDRNYFKAVYFHEEGGVLFEIATDPPGFAVDEPADELGRKLMLPSWLESKREELEETLPPVNVRVLEGDNKKGF</sequence>
<dbReference type="InterPro" id="IPR037523">
    <property type="entry name" value="VOC_core"/>
</dbReference>
<feature type="domain" description="VOC" evidence="1">
    <location>
        <begin position="151"/>
        <end position="268"/>
    </location>
</feature>
<dbReference type="PANTHER" id="PTHR36110:SF2">
    <property type="entry name" value="RING-CLEAVING DIOXYGENASE MHQE-RELATED"/>
    <property type="match status" value="1"/>
</dbReference>
<dbReference type="SUPFAM" id="SSF54593">
    <property type="entry name" value="Glyoxalase/Bleomycin resistance protein/Dihydroxybiphenyl dioxygenase"/>
    <property type="match status" value="1"/>
</dbReference>
<dbReference type="CDD" id="cd08347">
    <property type="entry name" value="PcpA_C_like"/>
    <property type="match status" value="1"/>
</dbReference>
<dbReference type="InterPro" id="IPR029068">
    <property type="entry name" value="Glyas_Bleomycin-R_OHBP_Dase"/>
</dbReference>
<keyword evidence="2" id="KW-0560">Oxidoreductase</keyword>
<dbReference type="PROSITE" id="PS51819">
    <property type="entry name" value="VOC"/>
    <property type="match status" value="2"/>
</dbReference>
<evidence type="ECO:0000313" key="3">
    <source>
        <dbReference type="Proteomes" id="UP000679749"/>
    </source>
</evidence>
<dbReference type="EMBL" id="JAGYPF010000001">
    <property type="protein sequence ID" value="MBS4211778.1"/>
    <property type="molecule type" value="Genomic_DNA"/>
</dbReference>
<proteinExistence type="predicted"/>
<evidence type="ECO:0000259" key="1">
    <source>
        <dbReference type="PROSITE" id="PS51819"/>
    </source>
</evidence>
<keyword evidence="2" id="KW-0223">Dioxygenase</keyword>
<comment type="caution">
    <text evidence="2">The sequence shown here is derived from an EMBL/GenBank/DDBJ whole genome shotgun (WGS) entry which is preliminary data.</text>
</comment>